<proteinExistence type="predicted"/>
<organism evidence="1 2">
    <name type="scientific">Serratia grimesii</name>
    <dbReference type="NCBI Taxonomy" id="82995"/>
    <lineage>
        <taxon>Bacteria</taxon>
        <taxon>Pseudomonadati</taxon>
        <taxon>Pseudomonadota</taxon>
        <taxon>Gammaproteobacteria</taxon>
        <taxon>Enterobacterales</taxon>
        <taxon>Yersiniaceae</taxon>
        <taxon>Serratia</taxon>
    </lineage>
</organism>
<gene>
    <name evidence="1" type="ORF">CR62_06440</name>
</gene>
<evidence type="ECO:0000313" key="2">
    <source>
        <dbReference type="Proteomes" id="UP000028721"/>
    </source>
</evidence>
<accession>A0ABR4U8D1</accession>
<protein>
    <submittedName>
        <fullName evidence="1">Uncharacterized protein</fullName>
    </submittedName>
</protein>
<dbReference type="Proteomes" id="UP000028721">
    <property type="component" value="Unassembled WGS sequence"/>
</dbReference>
<reference evidence="1 2" key="1">
    <citation type="submission" date="2014-03" db="EMBL/GenBank/DDBJ databases">
        <title>Draft genome sequence of the Serratia grimesii strain a2.</title>
        <authorList>
            <person name="Toymentseva A."/>
            <person name="Kazakov S."/>
            <person name="Giliazeva A."/>
            <person name="Ismagilova R."/>
            <person name="Shah R."/>
            <person name="Sharipova M."/>
            <person name="Khaitlina S."/>
            <person name="Mardanova A."/>
        </authorList>
    </citation>
    <scope>NUCLEOTIDE SEQUENCE [LARGE SCALE GENOMIC DNA]</scope>
    <source>
        <strain evidence="1 2">A2</strain>
    </source>
</reference>
<keyword evidence="2" id="KW-1185">Reference proteome</keyword>
<evidence type="ECO:0000313" key="1">
    <source>
        <dbReference type="EMBL" id="KFB88125.1"/>
    </source>
</evidence>
<comment type="caution">
    <text evidence="1">The sequence shown here is derived from an EMBL/GenBank/DDBJ whole genome shotgun (WGS) entry which is preliminary data.</text>
</comment>
<dbReference type="EMBL" id="JGVP01000017">
    <property type="protein sequence ID" value="KFB88125.1"/>
    <property type="molecule type" value="Genomic_DNA"/>
</dbReference>
<name>A0ABR4U8D1_9GAMM</name>
<sequence length="79" mass="9155">MELFIFSKKLPFIQRVRFAESMLHGAITILMGRNWSLKFSPTSDERFNGYTADVRQVVLPEQEASVVIVDKHRSILNDE</sequence>